<keyword evidence="1" id="KW-1133">Transmembrane helix</keyword>
<keyword evidence="1" id="KW-0472">Membrane</keyword>
<feature type="transmembrane region" description="Helical" evidence="1">
    <location>
        <begin position="177"/>
        <end position="204"/>
    </location>
</feature>
<dbReference type="AlphaFoldDB" id="A0A090MAH3"/>
<dbReference type="PANTHER" id="PTHR42109">
    <property type="entry name" value="UNPLACED GENOMIC SCAFFOLD UM_SCAF_CONTIG_1.265, WHOLE GENOME SHOTGUN SEQUENCE"/>
    <property type="match status" value="1"/>
</dbReference>
<comment type="caution">
    <text evidence="3">The sequence shown here is derived from an EMBL/GenBank/DDBJ whole genome shotgun (WGS) entry which is preliminary data.</text>
</comment>
<keyword evidence="1" id="KW-0812">Transmembrane</keyword>
<dbReference type="Pfam" id="PF24800">
    <property type="entry name" value="DUF7702"/>
    <property type="match status" value="1"/>
</dbReference>
<feature type="transmembrane region" description="Helical" evidence="1">
    <location>
        <begin position="6"/>
        <end position="25"/>
    </location>
</feature>
<dbReference type="PANTHER" id="PTHR42109:SF3">
    <property type="entry name" value="INTEGRAL MEMBRANE PROTEIN (AFU_ORTHOLOGUE AFUA_5G00100)"/>
    <property type="match status" value="1"/>
</dbReference>
<organism evidence="3">
    <name type="scientific">Fusarium clavum</name>
    <dbReference type="NCBI Taxonomy" id="2594811"/>
    <lineage>
        <taxon>Eukaryota</taxon>
        <taxon>Fungi</taxon>
        <taxon>Dikarya</taxon>
        <taxon>Ascomycota</taxon>
        <taxon>Pezizomycotina</taxon>
        <taxon>Sordariomycetes</taxon>
        <taxon>Hypocreomycetidae</taxon>
        <taxon>Hypocreales</taxon>
        <taxon>Nectriaceae</taxon>
        <taxon>Fusarium</taxon>
        <taxon>Fusarium incarnatum-equiseti species complex</taxon>
    </lineage>
</organism>
<name>A0A090MAH3_9HYPO</name>
<accession>A0A090MAH3</accession>
<protein>
    <submittedName>
        <fullName evidence="3">WGS project CBMI000000000 data, contig CS3069_c000356</fullName>
    </submittedName>
</protein>
<feature type="domain" description="DUF7702" evidence="2">
    <location>
        <begin position="2"/>
        <end position="241"/>
    </location>
</feature>
<dbReference type="EMBL" id="CBMI010000356">
    <property type="protein sequence ID" value="CEG04114.1"/>
    <property type="molecule type" value="Genomic_DNA"/>
</dbReference>
<evidence type="ECO:0000313" key="3">
    <source>
        <dbReference type="EMBL" id="CEG04114.1"/>
    </source>
</evidence>
<feature type="transmembrane region" description="Helical" evidence="1">
    <location>
        <begin position="63"/>
        <end position="81"/>
    </location>
</feature>
<feature type="transmembrane region" description="Helical" evidence="1">
    <location>
        <begin position="134"/>
        <end position="157"/>
    </location>
</feature>
<feature type="transmembrane region" description="Helical" evidence="1">
    <location>
        <begin position="216"/>
        <end position="238"/>
    </location>
</feature>
<proteinExistence type="predicted"/>
<reference evidence="3" key="1">
    <citation type="submission" date="2013-05" db="EMBL/GenBank/DDBJ databases">
        <title>Draft genome sequences of six wheat associated Fusarium spp. isolates.</title>
        <authorList>
            <person name="Moolhuijzen P.M."/>
            <person name="Manners J.M."/>
            <person name="Wilcox S."/>
            <person name="Bellgard M.I."/>
            <person name="Gardiner D.M."/>
        </authorList>
    </citation>
    <scope>NUCLEOTIDE SEQUENCE</scope>
    <source>
        <strain evidence="3">CS3069</strain>
    </source>
</reference>
<feature type="transmembrane region" description="Helical" evidence="1">
    <location>
        <begin position="32"/>
        <end position="51"/>
    </location>
</feature>
<sequence>MTDSIAAAKLALYIILAQPAIYCLFKHGKTGFIGWLYIQIFCVLRITTGGIGLHGASSSTGPVILNSIGLSPLLLATSGILREARRATNPRLNRRFDIVLEVKYHGLVGVAMALIIVSIINLQDGKDVDKYKTLLKVASALIALAWFLITVWSLWSLGKTRVSPTNGSVPSFRGGKLLLYAVFITLPLLCLRLAYAIAFLQLQISDPTSGFLSSKAIEVCLGMIPELLVTIVFVAVGIKTRNIKHDIKKLDSVKLSHESHEFQQQTA</sequence>
<feature type="transmembrane region" description="Helical" evidence="1">
    <location>
        <begin position="102"/>
        <end position="122"/>
    </location>
</feature>
<dbReference type="InterPro" id="IPR056119">
    <property type="entry name" value="DUF7702"/>
</dbReference>
<evidence type="ECO:0000259" key="2">
    <source>
        <dbReference type="Pfam" id="PF24800"/>
    </source>
</evidence>
<gene>
    <name evidence="3" type="ORF">BN850_0017940</name>
</gene>
<evidence type="ECO:0000256" key="1">
    <source>
        <dbReference type="SAM" id="Phobius"/>
    </source>
</evidence>